<evidence type="ECO:0000256" key="13">
    <source>
        <dbReference type="SAM" id="Coils"/>
    </source>
</evidence>
<comment type="subunit">
    <text evidence="3 10">Homodimer.</text>
</comment>
<dbReference type="GO" id="GO:0006457">
    <property type="term" value="P:protein folding"/>
    <property type="evidence" value="ECO:0007669"/>
    <property type="project" value="InterPro"/>
</dbReference>
<dbReference type="Gene3D" id="3.90.20.20">
    <property type="match status" value="1"/>
</dbReference>
<comment type="function">
    <text evidence="7 10 11">Participates actively in the response to hyperosmotic and heat shock by preventing the aggregation of stress-denatured proteins, in association with DnaK and GrpE. It is the nucleotide exchange factor for DnaK and may function as a thermosensor. Unfolded proteins bind initially to DnaJ; upon interaction with the DnaJ-bound protein, DnaK hydrolyzes its bound ATP, resulting in the formation of a stable complex. GrpE releases ADP from DnaK; ATP binding to DnaK triggers the release of the substrate protein, thus completing the reaction cycle. Several rounds of ATP-dependent interactions between DnaJ, DnaK and GrpE are required for fully efficient folding.</text>
</comment>
<comment type="similarity">
    <text evidence="2 10 12">Belongs to the GrpE family.</text>
</comment>
<dbReference type="STRING" id="1835721.TRABTM_A_00300"/>
<dbReference type="GO" id="GO:0042803">
    <property type="term" value="F:protein homodimerization activity"/>
    <property type="evidence" value="ECO:0007669"/>
    <property type="project" value="InterPro"/>
</dbReference>
<dbReference type="InterPro" id="IPR000740">
    <property type="entry name" value="GrpE"/>
</dbReference>
<dbReference type="GO" id="GO:0051082">
    <property type="term" value="F:unfolded protein binding"/>
    <property type="evidence" value="ECO:0007669"/>
    <property type="project" value="TreeGrafter"/>
</dbReference>
<dbReference type="PANTHER" id="PTHR21237:SF23">
    <property type="entry name" value="GRPE PROTEIN HOMOLOG, MITOCHONDRIAL"/>
    <property type="match status" value="1"/>
</dbReference>
<organism evidence="15 16">
    <name type="scientific">secondary endosymbiont of Trabutina mannipara</name>
    <dbReference type="NCBI Taxonomy" id="1835721"/>
    <lineage>
        <taxon>Bacteria</taxon>
        <taxon>Pseudomonadati</taxon>
        <taxon>Pseudomonadota</taxon>
        <taxon>Gammaproteobacteria</taxon>
        <taxon>Enterobacterales</taxon>
        <taxon>Enterobacteriaceae</taxon>
    </lineage>
</organism>
<dbReference type="PANTHER" id="PTHR21237">
    <property type="entry name" value="GRPE PROTEIN"/>
    <property type="match status" value="1"/>
</dbReference>
<feature type="coiled-coil region" evidence="13">
    <location>
        <begin position="66"/>
        <end position="111"/>
    </location>
</feature>
<evidence type="ECO:0000256" key="9">
    <source>
        <dbReference type="ARBA" id="ARBA00076414"/>
    </source>
</evidence>
<dbReference type="NCBIfam" id="NF010748">
    <property type="entry name" value="PRK14150.1"/>
    <property type="match status" value="1"/>
</dbReference>
<accession>A0A1C3L3Q0</accession>
<name>A0A1C3L3Q0_9ENTR</name>
<evidence type="ECO:0000256" key="8">
    <source>
        <dbReference type="ARBA" id="ARBA00072274"/>
    </source>
</evidence>
<evidence type="ECO:0000313" key="16">
    <source>
        <dbReference type="Proteomes" id="UP000092809"/>
    </source>
</evidence>
<dbReference type="FunFam" id="2.30.22.10:FF:000001">
    <property type="entry name" value="Protein GrpE"/>
    <property type="match status" value="1"/>
</dbReference>
<evidence type="ECO:0000256" key="1">
    <source>
        <dbReference type="ARBA" id="ARBA00004496"/>
    </source>
</evidence>
<evidence type="ECO:0000256" key="4">
    <source>
        <dbReference type="ARBA" id="ARBA00022490"/>
    </source>
</evidence>
<sequence>MIYSSPSNIQIRPWRKLIMSDKEQNTPLNEPTSKESKISEKIKNKEKNLEDQEQYQDTEVDFNKSLDLKEKRILELETELVQLQQKERDNVLRAKAEIENLRRRSEQDIEKTHKFALERFTSELLPVIDNLERALDMSDKKNSMLASTIEGIELTLKSLLDVVNKFGLNVVGDSQVPFNPEIHQAMTLIESDEHEPNQVIMVMQKGYTLNGRLIRPAMVTVSKAKN</sequence>
<dbReference type="KEGG" id="senm:TRABTM_A_00300"/>
<comment type="subcellular location">
    <subcellularLocation>
        <location evidence="1 10">Cytoplasm</location>
    </subcellularLocation>
</comment>
<reference evidence="16" key="1">
    <citation type="submission" date="2016-06" db="EMBL/GenBank/DDBJ databases">
        <authorList>
            <person name="Szabo Gitta"/>
        </authorList>
    </citation>
    <scope>NUCLEOTIDE SEQUENCE [LARGE SCALE GENOMIC DNA]</scope>
</reference>
<dbReference type="GO" id="GO:0005829">
    <property type="term" value="C:cytosol"/>
    <property type="evidence" value="ECO:0007669"/>
    <property type="project" value="TreeGrafter"/>
</dbReference>
<feature type="region of interest" description="Disordered" evidence="14">
    <location>
        <begin position="20"/>
        <end position="41"/>
    </location>
</feature>
<dbReference type="Proteomes" id="UP000092809">
    <property type="component" value="Chromosome I"/>
</dbReference>
<keyword evidence="5 10" id="KW-0346">Stress response</keyword>
<proteinExistence type="inferred from homology"/>
<keyword evidence="13" id="KW-0175">Coiled coil</keyword>
<evidence type="ECO:0000313" key="15">
    <source>
        <dbReference type="EMBL" id="SBT81913.1"/>
    </source>
</evidence>
<evidence type="ECO:0000256" key="11">
    <source>
        <dbReference type="RuleBase" id="RU000639"/>
    </source>
</evidence>
<dbReference type="CDD" id="cd00446">
    <property type="entry name" value="GrpE"/>
    <property type="match status" value="1"/>
</dbReference>
<evidence type="ECO:0000256" key="10">
    <source>
        <dbReference type="HAMAP-Rule" id="MF_01151"/>
    </source>
</evidence>
<feature type="compositionally biased region" description="Basic and acidic residues" evidence="14">
    <location>
        <begin position="32"/>
        <end position="41"/>
    </location>
</feature>
<dbReference type="EMBL" id="LT594522">
    <property type="protein sequence ID" value="SBT81913.1"/>
    <property type="molecule type" value="Genomic_DNA"/>
</dbReference>
<keyword evidence="6 10" id="KW-0143">Chaperone</keyword>
<evidence type="ECO:0000256" key="7">
    <source>
        <dbReference type="ARBA" id="ARBA00053401"/>
    </source>
</evidence>
<gene>
    <name evidence="10 15" type="primary">grpE</name>
    <name evidence="15" type="ORF">TRABTM_A_00300</name>
</gene>
<dbReference type="PROSITE" id="PS01071">
    <property type="entry name" value="GRPE"/>
    <property type="match status" value="1"/>
</dbReference>
<evidence type="ECO:0000256" key="6">
    <source>
        <dbReference type="ARBA" id="ARBA00023186"/>
    </source>
</evidence>
<evidence type="ECO:0000256" key="5">
    <source>
        <dbReference type="ARBA" id="ARBA00023016"/>
    </source>
</evidence>
<evidence type="ECO:0000256" key="14">
    <source>
        <dbReference type="SAM" id="MobiDB-lite"/>
    </source>
</evidence>
<dbReference type="SUPFAM" id="SSF58014">
    <property type="entry name" value="Coiled-coil domain of nucleotide exchange factor GrpE"/>
    <property type="match status" value="1"/>
</dbReference>
<protein>
    <recommendedName>
        <fullName evidence="8 10">Protein GrpE</fullName>
    </recommendedName>
    <alternativeName>
        <fullName evidence="9 10">HSP-70 cofactor</fullName>
    </alternativeName>
</protein>
<dbReference type="InterPro" id="IPR009012">
    <property type="entry name" value="GrpE_head"/>
</dbReference>
<dbReference type="SUPFAM" id="SSF51064">
    <property type="entry name" value="Head domain of nucleotide exchange factor GrpE"/>
    <property type="match status" value="1"/>
</dbReference>
<keyword evidence="16" id="KW-1185">Reference proteome</keyword>
<evidence type="ECO:0000256" key="12">
    <source>
        <dbReference type="RuleBase" id="RU004478"/>
    </source>
</evidence>
<dbReference type="InterPro" id="IPR013805">
    <property type="entry name" value="GrpE_CC"/>
</dbReference>
<keyword evidence="4 10" id="KW-0963">Cytoplasm</keyword>
<evidence type="ECO:0000256" key="3">
    <source>
        <dbReference type="ARBA" id="ARBA00011738"/>
    </source>
</evidence>
<evidence type="ECO:0000256" key="2">
    <source>
        <dbReference type="ARBA" id="ARBA00009054"/>
    </source>
</evidence>
<dbReference type="Gene3D" id="2.30.22.10">
    <property type="entry name" value="Head domain of nucleotide exchange factor GrpE"/>
    <property type="match status" value="1"/>
</dbReference>
<dbReference type="HAMAP" id="MF_01151">
    <property type="entry name" value="GrpE"/>
    <property type="match status" value="1"/>
</dbReference>
<dbReference type="GO" id="GO:0051087">
    <property type="term" value="F:protein-folding chaperone binding"/>
    <property type="evidence" value="ECO:0007669"/>
    <property type="project" value="InterPro"/>
</dbReference>
<dbReference type="PRINTS" id="PR00773">
    <property type="entry name" value="GRPEPROTEIN"/>
</dbReference>
<dbReference type="GO" id="GO:0000774">
    <property type="term" value="F:adenyl-nucleotide exchange factor activity"/>
    <property type="evidence" value="ECO:0007669"/>
    <property type="project" value="InterPro"/>
</dbReference>
<dbReference type="AlphaFoldDB" id="A0A1C3L3Q0"/>
<dbReference type="PATRIC" id="fig|1835721.3.peg.29"/>
<dbReference type="Pfam" id="PF01025">
    <property type="entry name" value="GrpE"/>
    <property type="match status" value="1"/>
</dbReference>
<dbReference type="NCBIfam" id="NF010738">
    <property type="entry name" value="PRK14140.1"/>
    <property type="match status" value="1"/>
</dbReference>